<name>A0A0G2EP84_PHACM</name>
<sequence>MIETSSLTDITDQVDSNGQNGSWVVDHFSAEGAQLIIDFWPESLLFDNTPDLIRQVGNYMWEDSQKYKFGVTTYWTPNLPHTFATNRGYSINKYIPVVTDVRGSTTSSYILDDGDEGVGFIEDYQQTLTELNQIYLSVLTQWSENLGVQWSAQVVYNVPLDMLASIPYVNAPECEMLGFEHNIDGYRQFSGSANLADKRIISSEAGALTYRAYQQTIPELLWDLKRSIVGSINQYIIHGYPYSGNYGNISWPGVHHISICLLGDGVPKVDVAFYSKSTSYEPVTTQYWPSDLVVTGYTYEYLSPDNFALPEAFVSDRIFAPNRQGFRAMVVRANDSLTVAGVNKLVGYAHDGLPIIFSGGLPSNLSGHNASFSTSAIGLLNAVTSLENVHTVSYENLATTLSSLNISPRTAISTNGTWYTYWREDNETLTDYVFVYNDATGVPMGQGMTTGNISFETTATPFFYDAWTGDVTSIYSYQQSATHTRVTLD</sequence>
<organism evidence="1 2">
    <name type="scientific">Phaeomoniella chlamydospora</name>
    <name type="common">Phaeoacremonium chlamydosporum</name>
    <dbReference type="NCBI Taxonomy" id="158046"/>
    <lineage>
        <taxon>Eukaryota</taxon>
        <taxon>Fungi</taxon>
        <taxon>Dikarya</taxon>
        <taxon>Ascomycota</taxon>
        <taxon>Pezizomycotina</taxon>
        <taxon>Eurotiomycetes</taxon>
        <taxon>Chaetothyriomycetidae</taxon>
        <taxon>Phaeomoniellales</taxon>
        <taxon>Phaeomoniellaceae</taxon>
        <taxon>Phaeomoniella</taxon>
    </lineage>
</organism>
<gene>
    <name evidence="1" type="ORF">UCRPC4_g02719</name>
</gene>
<accession>A0A0G2EP84</accession>
<proteinExistence type="predicted"/>
<dbReference type="AlphaFoldDB" id="A0A0G2EP84"/>
<dbReference type="EMBL" id="LCWF01000064">
    <property type="protein sequence ID" value="KKY23906.1"/>
    <property type="molecule type" value="Genomic_DNA"/>
</dbReference>
<protein>
    <submittedName>
        <fullName evidence="1">Putative secreted protein</fullName>
    </submittedName>
</protein>
<dbReference type="OrthoDB" id="2588159at2759"/>
<reference evidence="1 2" key="2">
    <citation type="submission" date="2015-05" db="EMBL/GenBank/DDBJ databases">
        <authorList>
            <person name="Morales-Cruz A."/>
            <person name="Amrine K.C."/>
            <person name="Cantu D."/>
        </authorList>
    </citation>
    <scope>NUCLEOTIDE SEQUENCE [LARGE SCALE GENOMIC DNA]</scope>
    <source>
        <strain evidence="1">UCRPC4</strain>
    </source>
</reference>
<dbReference type="InterPro" id="IPR053161">
    <property type="entry name" value="Ulvan_degrading_GH"/>
</dbReference>
<comment type="caution">
    <text evidence="1">The sequence shown here is derived from an EMBL/GenBank/DDBJ whole genome shotgun (WGS) entry which is preliminary data.</text>
</comment>
<dbReference type="PANTHER" id="PTHR36848:SF2">
    <property type="entry name" value="SECRETED PROTEIN"/>
    <property type="match status" value="1"/>
</dbReference>
<keyword evidence="2" id="KW-1185">Reference proteome</keyword>
<evidence type="ECO:0000313" key="1">
    <source>
        <dbReference type="EMBL" id="KKY23906.1"/>
    </source>
</evidence>
<dbReference type="Proteomes" id="UP000053317">
    <property type="component" value="Unassembled WGS sequence"/>
</dbReference>
<reference evidence="1 2" key="1">
    <citation type="submission" date="2015-05" db="EMBL/GenBank/DDBJ databases">
        <title>Distinctive expansion of gene families associated with plant cell wall degradation and secondary metabolism in the genomes of grapevine trunk pathogens.</title>
        <authorList>
            <person name="Lawrence D.P."/>
            <person name="Travadon R."/>
            <person name="Rolshausen P.E."/>
            <person name="Baumgartner K."/>
        </authorList>
    </citation>
    <scope>NUCLEOTIDE SEQUENCE [LARGE SCALE GENOMIC DNA]</scope>
    <source>
        <strain evidence="1">UCRPC4</strain>
    </source>
</reference>
<evidence type="ECO:0000313" key="2">
    <source>
        <dbReference type="Proteomes" id="UP000053317"/>
    </source>
</evidence>
<dbReference type="PANTHER" id="PTHR36848">
    <property type="entry name" value="DNA-BINDING PROTEIN (PUTATIVE SECRETED PROTEIN)-RELATED"/>
    <property type="match status" value="1"/>
</dbReference>